<accession>A0A0E1VZI4</accession>
<evidence type="ECO:0000256" key="1">
    <source>
        <dbReference type="SAM" id="MobiDB-lite"/>
    </source>
</evidence>
<name>A0A0E1VZI4_BURPE</name>
<organism evidence="2">
    <name type="scientific">Burkholderia pseudomallei 1710a</name>
    <dbReference type="NCBI Taxonomy" id="320371"/>
    <lineage>
        <taxon>Bacteria</taxon>
        <taxon>Pseudomonadati</taxon>
        <taxon>Pseudomonadota</taxon>
        <taxon>Betaproteobacteria</taxon>
        <taxon>Burkholderiales</taxon>
        <taxon>Burkholderiaceae</taxon>
        <taxon>Burkholderia</taxon>
        <taxon>pseudomallei group</taxon>
    </lineage>
</organism>
<feature type="compositionally biased region" description="Basic and acidic residues" evidence="1">
    <location>
        <begin position="13"/>
        <end position="26"/>
    </location>
</feature>
<dbReference type="AlphaFoldDB" id="A0A0E1VZI4"/>
<protein>
    <submittedName>
        <fullName evidence="2">Uncharacterized protein</fullName>
    </submittedName>
</protein>
<gene>
    <name evidence="2" type="ORF">BURPS1710A_A1692</name>
</gene>
<dbReference type="EMBL" id="CM000833">
    <property type="protein sequence ID" value="EET02817.1"/>
    <property type="molecule type" value="Genomic_DNA"/>
</dbReference>
<feature type="region of interest" description="Disordered" evidence="1">
    <location>
        <begin position="1"/>
        <end position="27"/>
    </location>
</feature>
<reference evidence="2" key="1">
    <citation type="submission" date="2009-05" db="EMBL/GenBank/DDBJ databases">
        <authorList>
            <person name="Harkins D.M."/>
            <person name="DeShazer D."/>
            <person name="Woods D.E."/>
            <person name="Brinkac L.M."/>
            <person name="Brown K.A."/>
            <person name="Hung G.C."/>
            <person name="Tuanyok A."/>
            <person name="Zhang B."/>
            <person name="Nierman W.C."/>
        </authorList>
    </citation>
    <scope>NUCLEOTIDE SEQUENCE [LARGE SCALE GENOMIC DNA]</scope>
    <source>
        <strain evidence="2">1710a</strain>
    </source>
</reference>
<dbReference type="Proteomes" id="UP000001812">
    <property type="component" value="Chromosome II"/>
</dbReference>
<proteinExistence type="predicted"/>
<sequence length="72" mass="7561">MCGVGGAGGADEGECRQGGGEKERLHRVSPIEPFDFSKYRRRADAVRRCASGLAAAMGIGCASGFRDNVETI</sequence>
<feature type="compositionally biased region" description="Gly residues" evidence="1">
    <location>
        <begin position="1"/>
        <end position="10"/>
    </location>
</feature>
<evidence type="ECO:0000313" key="2">
    <source>
        <dbReference type="EMBL" id="EET02817.1"/>
    </source>
</evidence>
<dbReference type="HOGENOM" id="CLU_2714622_0_0_4"/>